<gene>
    <name evidence="6" type="ORF">VPR01S_01_02350</name>
</gene>
<dbReference type="PANTHER" id="PTHR23537:SF1">
    <property type="entry name" value="SUGAR TRANSPORTER"/>
    <property type="match status" value="1"/>
</dbReference>
<dbReference type="AlphaFoldDB" id="U2ZWI5"/>
<feature type="transmembrane region" description="Helical" evidence="4">
    <location>
        <begin position="363"/>
        <end position="387"/>
    </location>
</feature>
<feature type="transmembrane region" description="Helical" evidence="4">
    <location>
        <begin position="300"/>
        <end position="323"/>
    </location>
</feature>
<evidence type="ECO:0000259" key="5">
    <source>
        <dbReference type="PROSITE" id="PS50850"/>
    </source>
</evidence>
<dbReference type="Proteomes" id="UP000016570">
    <property type="component" value="Unassembled WGS sequence"/>
</dbReference>
<accession>U2ZWI5</accession>
<dbReference type="InterPro" id="IPR010645">
    <property type="entry name" value="MFS_4"/>
</dbReference>
<keyword evidence="3 4" id="KW-0472">Membrane</keyword>
<reference evidence="6 7" key="1">
    <citation type="submission" date="2013-09" db="EMBL/GenBank/DDBJ databases">
        <title>Whole genome shotgun sequence of Vibrio proteolyticus NBRC 13287.</title>
        <authorList>
            <person name="Isaki S."/>
            <person name="Hosoyama A."/>
            <person name="Numata M."/>
            <person name="Hashimoto M."/>
            <person name="Hosoyama Y."/>
            <person name="Tsuchikane K."/>
            <person name="Noguchi M."/>
            <person name="Hirakata S."/>
            <person name="Ichikawa N."/>
            <person name="Ohji S."/>
            <person name="Yamazoe A."/>
            <person name="Fujita N."/>
        </authorList>
    </citation>
    <scope>NUCLEOTIDE SEQUENCE [LARGE SCALE GENOMIC DNA]</scope>
    <source>
        <strain evidence="6 7">NBRC 13287</strain>
    </source>
</reference>
<feature type="transmembrane region" description="Helical" evidence="4">
    <location>
        <begin position="165"/>
        <end position="187"/>
    </location>
</feature>
<protein>
    <recommendedName>
        <fullName evidence="5">Major facilitator superfamily (MFS) profile domain-containing protein</fullName>
    </recommendedName>
</protein>
<organism evidence="6 7">
    <name type="scientific">Vibrio proteolyticus NBRC 13287</name>
    <dbReference type="NCBI Taxonomy" id="1219065"/>
    <lineage>
        <taxon>Bacteria</taxon>
        <taxon>Pseudomonadati</taxon>
        <taxon>Pseudomonadota</taxon>
        <taxon>Gammaproteobacteria</taxon>
        <taxon>Vibrionales</taxon>
        <taxon>Vibrionaceae</taxon>
        <taxon>Vibrio</taxon>
    </lineage>
</organism>
<dbReference type="GO" id="GO:0022857">
    <property type="term" value="F:transmembrane transporter activity"/>
    <property type="evidence" value="ECO:0007669"/>
    <property type="project" value="InterPro"/>
</dbReference>
<proteinExistence type="predicted"/>
<feature type="transmembrane region" description="Helical" evidence="4">
    <location>
        <begin position="208"/>
        <end position="227"/>
    </location>
</feature>
<evidence type="ECO:0000256" key="2">
    <source>
        <dbReference type="ARBA" id="ARBA00022989"/>
    </source>
</evidence>
<evidence type="ECO:0000256" key="3">
    <source>
        <dbReference type="ARBA" id="ARBA00023136"/>
    </source>
</evidence>
<dbReference type="eggNOG" id="COG2814">
    <property type="taxonomic scope" value="Bacteria"/>
</dbReference>
<feature type="transmembrane region" description="Helical" evidence="4">
    <location>
        <begin position="76"/>
        <end position="95"/>
    </location>
</feature>
<feature type="transmembrane region" description="Helical" evidence="4">
    <location>
        <begin position="247"/>
        <end position="268"/>
    </location>
</feature>
<feature type="transmembrane region" description="Helical" evidence="4">
    <location>
        <begin position="335"/>
        <end position="357"/>
    </location>
</feature>
<evidence type="ECO:0000256" key="4">
    <source>
        <dbReference type="SAM" id="Phobius"/>
    </source>
</evidence>
<dbReference type="Gene3D" id="1.20.1250.20">
    <property type="entry name" value="MFS general substrate transporter like domains"/>
    <property type="match status" value="1"/>
</dbReference>
<sequence length="400" mass="42644">MAISKTTAALLVGVNATLMGIGLSRFAFTPLIPALAQGNWFTSVEAGYLGASNLLGYLIGALLAHKVSERFGSARVLLVSALAVGLAYLVCFTPFSFWWFALWRCLSGIGGGMLIVVGPSFALLNTPERHRNTIGTMIFMGIGLGVVISAVVMPFLLSVGLTQTWLVLGLMALLSTLLCGVGLRRLYVPTRSEASRHTQNEDMFQPGLAAWLVILAYGFDAAGFIPHTIFWVDYIAVGLNQGTKQALWYWSMFGFGTMSGPLIANLLVRMVGWRGAIVCAFIIKTSAVAIPVFILTPAGLAVSSFLVGAMIPGVVSLTSGRLAELVGVLHHKKMWGLATAMFALIQALSGSAMSAFFDWQGVYAPLFPVAAMLMGTALLLVVVSNVVETRSARTAQQVSR</sequence>
<dbReference type="RefSeq" id="WP_021703454.1">
    <property type="nucleotide sequence ID" value="NZ_BATJ01000001.1"/>
</dbReference>
<evidence type="ECO:0000313" key="7">
    <source>
        <dbReference type="Proteomes" id="UP000016570"/>
    </source>
</evidence>
<dbReference type="Pfam" id="PF06779">
    <property type="entry name" value="MFS_4"/>
    <property type="match status" value="1"/>
</dbReference>
<feature type="domain" description="Major facilitator superfamily (MFS) profile" evidence="5">
    <location>
        <begin position="1"/>
        <end position="393"/>
    </location>
</feature>
<dbReference type="PANTHER" id="PTHR23537">
    <property type="match status" value="1"/>
</dbReference>
<dbReference type="PROSITE" id="PS50850">
    <property type="entry name" value="MFS"/>
    <property type="match status" value="1"/>
</dbReference>
<feature type="transmembrane region" description="Helical" evidence="4">
    <location>
        <begin position="275"/>
        <end position="294"/>
    </location>
</feature>
<feature type="transmembrane region" description="Helical" evidence="4">
    <location>
        <begin position="46"/>
        <end position="64"/>
    </location>
</feature>
<dbReference type="SUPFAM" id="SSF103473">
    <property type="entry name" value="MFS general substrate transporter"/>
    <property type="match status" value="1"/>
</dbReference>
<name>U2ZWI5_VIBPR</name>
<evidence type="ECO:0000256" key="1">
    <source>
        <dbReference type="ARBA" id="ARBA00022692"/>
    </source>
</evidence>
<feature type="transmembrane region" description="Helical" evidence="4">
    <location>
        <begin position="101"/>
        <end position="124"/>
    </location>
</feature>
<dbReference type="InterPro" id="IPR036259">
    <property type="entry name" value="MFS_trans_sf"/>
</dbReference>
<comment type="caution">
    <text evidence="6">The sequence shown here is derived from an EMBL/GenBank/DDBJ whole genome shotgun (WGS) entry which is preliminary data.</text>
</comment>
<dbReference type="GO" id="GO:0005886">
    <property type="term" value="C:plasma membrane"/>
    <property type="evidence" value="ECO:0007669"/>
    <property type="project" value="TreeGrafter"/>
</dbReference>
<dbReference type="STRING" id="1219065.VPR01S_01_02350"/>
<evidence type="ECO:0000313" key="6">
    <source>
        <dbReference type="EMBL" id="GAD65462.1"/>
    </source>
</evidence>
<feature type="transmembrane region" description="Helical" evidence="4">
    <location>
        <begin position="136"/>
        <end position="159"/>
    </location>
</feature>
<keyword evidence="1 4" id="KW-0812">Transmembrane</keyword>
<dbReference type="InterPro" id="IPR020846">
    <property type="entry name" value="MFS_dom"/>
</dbReference>
<keyword evidence="2 4" id="KW-1133">Transmembrane helix</keyword>
<dbReference type="EMBL" id="BATJ01000001">
    <property type="protein sequence ID" value="GAD65462.1"/>
    <property type="molecule type" value="Genomic_DNA"/>
</dbReference>
<keyword evidence="7" id="KW-1185">Reference proteome</keyword>